<evidence type="ECO:0000313" key="2">
    <source>
        <dbReference type="Ensembl" id="ENSBOBP00000013693.1"/>
    </source>
</evidence>
<proteinExistence type="predicted"/>
<dbReference type="Ensembl" id="ENSBOBT00000014018.1">
    <property type="protein sequence ID" value="ENSBOBP00000013693.1"/>
    <property type="gene ID" value="ENSBOBG00000008640.1"/>
</dbReference>
<dbReference type="AlphaFoldDB" id="A0A8C0F796"/>
<feature type="region of interest" description="Disordered" evidence="1">
    <location>
        <begin position="44"/>
        <end position="74"/>
    </location>
</feature>
<evidence type="ECO:0000256" key="1">
    <source>
        <dbReference type="SAM" id="MobiDB-lite"/>
    </source>
</evidence>
<protein>
    <submittedName>
        <fullName evidence="2">Uncharacterized protein</fullName>
    </submittedName>
</protein>
<organism evidence="2 3">
    <name type="scientific">Bubo bubo</name>
    <name type="common">Eurasian eagle-owl</name>
    <name type="synonym">Strix bubo</name>
    <dbReference type="NCBI Taxonomy" id="30461"/>
    <lineage>
        <taxon>Eukaryota</taxon>
        <taxon>Metazoa</taxon>
        <taxon>Chordata</taxon>
        <taxon>Craniata</taxon>
        <taxon>Vertebrata</taxon>
        <taxon>Euteleostomi</taxon>
        <taxon>Archelosauria</taxon>
        <taxon>Archosauria</taxon>
        <taxon>Dinosauria</taxon>
        <taxon>Saurischia</taxon>
        <taxon>Theropoda</taxon>
        <taxon>Coelurosauria</taxon>
        <taxon>Aves</taxon>
        <taxon>Neognathae</taxon>
        <taxon>Neoaves</taxon>
        <taxon>Telluraves</taxon>
        <taxon>Strigiformes</taxon>
        <taxon>Strigidae</taxon>
        <taxon>Bubo</taxon>
    </lineage>
</organism>
<accession>A0A8C0F796</accession>
<name>A0A8C0F796_BUBBB</name>
<reference evidence="2" key="2">
    <citation type="submission" date="2025-09" db="UniProtKB">
        <authorList>
            <consortium name="Ensembl"/>
        </authorList>
    </citation>
    <scope>IDENTIFICATION</scope>
</reference>
<keyword evidence="3" id="KW-1185">Reference proteome</keyword>
<reference evidence="2" key="1">
    <citation type="submission" date="2025-08" db="UniProtKB">
        <authorList>
            <consortium name="Ensembl"/>
        </authorList>
    </citation>
    <scope>IDENTIFICATION</scope>
</reference>
<sequence>ISLQFTSHPHLQVSNPQEAQTLFHCVPAPQSCCQAQPRTFPLSSSCFPPRPAPGSSATETSQEEKKSQNTINVN</sequence>
<dbReference type="Proteomes" id="UP000694567">
    <property type="component" value="Unplaced"/>
</dbReference>
<evidence type="ECO:0000313" key="3">
    <source>
        <dbReference type="Proteomes" id="UP000694567"/>
    </source>
</evidence>